<dbReference type="SUPFAM" id="SSF57850">
    <property type="entry name" value="RING/U-box"/>
    <property type="match status" value="1"/>
</dbReference>
<evidence type="ECO:0000259" key="6">
    <source>
        <dbReference type="PROSITE" id="PS50089"/>
    </source>
</evidence>
<dbReference type="AlphaFoldDB" id="A0AAW1P2X3"/>
<dbReference type="InterPro" id="IPR013083">
    <property type="entry name" value="Znf_RING/FYVE/PHD"/>
</dbReference>
<dbReference type="Proteomes" id="UP001489004">
    <property type="component" value="Unassembled WGS sequence"/>
</dbReference>
<sequence>MVESRAEPAAAAEPLGRAESDHCAAHRCSICMTERLVEPACITDCGHSFCLACIKEWSRTRLEPRCPLCNGQMTAVSYAGIEEAVQPLQQQRVEEAADLGCLDHAYFQAETERLLCRAQASQNAVFRDAYGSGRQGSRQYDEALEALQDVITSLRSYRTSMDEEVPFEPTQVLQELYSLDHIVQSVQAGTWARDTAAHRGARLYSADDADECMEDEEDDYGYDYGYHAAAHPPVGAVASTPGRRPPHRNDRRSSGNGSGRRQRGGRRTPQAS</sequence>
<dbReference type="Gene3D" id="3.30.40.10">
    <property type="entry name" value="Zinc/RING finger domain, C3HC4 (zinc finger)"/>
    <property type="match status" value="1"/>
</dbReference>
<reference evidence="7 8" key="1">
    <citation type="journal article" date="2024" name="Nat. Commun.">
        <title>Phylogenomics reveals the evolutionary origins of lichenization in chlorophyte algae.</title>
        <authorList>
            <person name="Puginier C."/>
            <person name="Libourel C."/>
            <person name="Otte J."/>
            <person name="Skaloud P."/>
            <person name="Haon M."/>
            <person name="Grisel S."/>
            <person name="Petersen M."/>
            <person name="Berrin J.G."/>
            <person name="Delaux P.M."/>
            <person name="Dal Grande F."/>
            <person name="Keller J."/>
        </authorList>
    </citation>
    <scope>NUCLEOTIDE SEQUENCE [LARGE SCALE GENOMIC DNA]</scope>
    <source>
        <strain evidence="7 8">SAG 2043</strain>
    </source>
</reference>
<evidence type="ECO:0000256" key="5">
    <source>
        <dbReference type="SAM" id="MobiDB-lite"/>
    </source>
</evidence>
<dbReference type="SMART" id="SM00184">
    <property type="entry name" value="RING"/>
    <property type="match status" value="1"/>
</dbReference>
<dbReference type="EMBL" id="JALJOR010000022">
    <property type="protein sequence ID" value="KAK9803276.1"/>
    <property type="molecule type" value="Genomic_DNA"/>
</dbReference>
<dbReference type="InterPro" id="IPR018957">
    <property type="entry name" value="Znf_C3HC4_RING-type"/>
</dbReference>
<accession>A0AAW1P2X3</accession>
<dbReference type="InterPro" id="IPR001841">
    <property type="entry name" value="Znf_RING"/>
</dbReference>
<evidence type="ECO:0000256" key="1">
    <source>
        <dbReference type="ARBA" id="ARBA00022723"/>
    </source>
</evidence>
<evidence type="ECO:0000313" key="8">
    <source>
        <dbReference type="Proteomes" id="UP001489004"/>
    </source>
</evidence>
<dbReference type="GO" id="GO:0008270">
    <property type="term" value="F:zinc ion binding"/>
    <property type="evidence" value="ECO:0007669"/>
    <property type="project" value="UniProtKB-KW"/>
</dbReference>
<keyword evidence="2 4" id="KW-0863">Zinc-finger</keyword>
<keyword evidence="3" id="KW-0862">Zinc</keyword>
<evidence type="ECO:0000256" key="3">
    <source>
        <dbReference type="ARBA" id="ARBA00022833"/>
    </source>
</evidence>
<keyword evidence="1" id="KW-0479">Metal-binding</keyword>
<protein>
    <recommendedName>
        <fullName evidence="6">RING-type domain-containing protein</fullName>
    </recommendedName>
</protein>
<dbReference type="PROSITE" id="PS00518">
    <property type="entry name" value="ZF_RING_1"/>
    <property type="match status" value="1"/>
</dbReference>
<dbReference type="InterPro" id="IPR017907">
    <property type="entry name" value="Znf_RING_CS"/>
</dbReference>
<comment type="caution">
    <text evidence="7">The sequence shown here is derived from an EMBL/GenBank/DDBJ whole genome shotgun (WGS) entry which is preliminary data.</text>
</comment>
<dbReference type="Pfam" id="PF00097">
    <property type="entry name" value="zf-C3HC4"/>
    <property type="match status" value="1"/>
</dbReference>
<feature type="region of interest" description="Disordered" evidence="5">
    <location>
        <begin position="224"/>
        <end position="272"/>
    </location>
</feature>
<gene>
    <name evidence="7" type="ORF">WJX72_005560</name>
</gene>
<evidence type="ECO:0000313" key="7">
    <source>
        <dbReference type="EMBL" id="KAK9803276.1"/>
    </source>
</evidence>
<proteinExistence type="predicted"/>
<organism evidence="7 8">
    <name type="scientific">[Myrmecia] bisecta</name>
    <dbReference type="NCBI Taxonomy" id="41462"/>
    <lineage>
        <taxon>Eukaryota</taxon>
        <taxon>Viridiplantae</taxon>
        <taxon>Chlorophyta</taxon>
        <taxon>core chlorophytes</taxon>
        <taxon>Trebouxiophyceae</taxon>
        <taxon>Trebouxiales</taxon>
        <taxon>Trebouxiaceae</taxon>
        <taxon>Myrmecia</taxon>
    </lineage>
</organism>
<evidence type="ECO:0000256" key="4">
    <source>
        <dbReference type="PROSITE-ProRule" id="PRU00175"/>
    </source>
</evidence>
<dbReference type="PROSITE" id="PS50089">
    <property type="entry name" value="ZF_RING_2"/>
    <property type="match status" value="1"/>
</dbReference>
<name>A0AAW1P2X3_9CHLO</name>
<feature type="domain" description="RING-type" evidence="6">
    <location>
        <begin position="28"/>
        <end position="70"/>
    </location>
</feature>
<feature type="compositionally biased region" description="Low complexity" evidence="5">
    <location>
        <begin position="224"/>
        <end position="238"/>
    </location>
</feature>
<keyword evidence="8" id="KW-1185">Reference proteome</keyword>
<evidence type="ECO:0000256" key="2">
    <source>
        <dbReference type="ARBA" id="ARBA00022771"/>
    </source>
</evidence>